<name>A0AAP6JEJ4_9GAMM</name>
<accession>A0AAP6JEJ4</accession>
<dbReference type="SMART" id="SM00382">
    <property type="entry name" value="AAA"/>
    <property type="match status" value="1"/>
</dbReference>
<evidence type="ECO:0000256" key="3">
    <source>
        <dbReference type="ARBA" id="ARBA00022458"/>
    </source>
</evidence>
<protein>
    <submittedName>
        <fullName evidence="7">ATP-binding cassette domain-containing protein</fullName>
    </submittedName>
</protein>
<dbReference type="InterPro" id="IPR003439">
    <property type="entry name" value="ABC_transporter-like_ATP-bd"/>
</dbReference>
<dbReference type="PANTHER" id="PTHR42711">
    <property type="entry name" value="ABC TRANSPORTER ATP-BINDING PROTEIN"/>
    <property type="match status" value="1"/>
</dbReference>
<dbReference type="PROSITE" id="PS00211">
    <property type="entry name" value="ABC_TRANSPORTER_1"/>
    <property type="match status" value="1"/>
</dbReference>
<keyword evidence="2" id="KW-0813">Transport</keyword>
<dbReference type="RefSeq" id="WP_346050651.1">
    <property type="nucleotide sequence ID" value="NZ_JAYGII010000005.1"/>
</dbReference>
<evidence type="ECO:0000256" key="4">
    <source>
        <dbReference type="ARBA" id="ARBA00022741"/>
    </source>
</evidence>
<proteinExistence type="inferred from homology"/>
<comment type="caution">
    <text evidence="7">The sequence shown here is derived from an EMBL/GenBank/DDBJ whole genome shotgun (WGS) entry which is preliminary data.</text>
</comment>
<organism evidence="7 8">
    <name type="scientific">Natronospira elongata</name>
    <dbReference type="NCBI Taxonomy" id="3110268"/>
    <lineage>
        <taxon>Bacteria</taxon>
        <taxon>Pseudomonadati</taxon>
        <taxon>Pseudomonadota</taxon>
        <taxon>Gammaproteobacteria</taxon>
        <taxon>Natronospirales</taxon>
        <taxon>Natronospiraceae</taxon>
        <taxon>Natronospira</taxon>
    </lineage>
</organism>
<keyword evidence="3" id="KW-0536">Nodulation</keyword>
<dbReference type="PANTHER" id="PTHR42711:SF5">
    <property type="entry name" value="ABC TRANSPORTER ATP-BINDING PROTEIN NATA"/>
    <property type="match status" value="1"/>
</dbReference>
<reference evidence="7 8" key="1">
    <citation type="submission" date="2023-12" db="EMBL/GenBank/DDBJ databases">
        <title>Whole-genome sequencing of halo(alkali)philic microorganisms from hypersaline lakes.</title>
        <authorList>
            <person name="Sorokin D.Y."/>
            <person name="Merkel A.Y."/>
            <person name="Messina E."/>
            <person name="Yakimov M."/>
        </authorList>
    </citation>
    <scope>NUCLEOTIDE SEQUENCE [LARGE SCALE GENOMIC DNA]</scope>
    <source>
        <strain evidence="7 8">AB-CW1</strain>
    </source>
</reference>
<keyword evidence="5 7" id="KW-0067">ATP-binding</keyword>
<dbReference type="AlphaFoldDB" id="A0AAP6JEJ4"/>
<dbReference type="GO" id="GO:0016887">
    <property type="term" value="F:ATP hydrolysis activity"/>
    <property type="evidence" value="ECO:0007669"/>
    <property type="project" value="InterPro"/>
</dbReference>
<dbReference type="SUPFAM" id="SSF52540">
    <property type="entry name" value="P-loop containing nucleoside triphosphate hydrolases"/>
    <property type="match status" value="1"/>
</dbReference>
<dbReference type="Gene3D" id="3.40.50.300">
    <property type="entry name" value="P-loop containing nucleotide triphosphate hydrolases"/>
    <property type="match status" value="1"/>
</dbReference>
<comment type="similarity">
    <text evidence="1">Belongs to the ABC transporter superfamily.</text>
</comment>
<dbReference type="InterPro" id="IPR003593">
    <property type="entry name" value="AAA+_ATPase"/>
</dbReference>
<dbReference type="PROSITE" id="PS50893">
    <property type="entry name" value="ABC_TRANSPORTER_2"/>
    <property type="match status" value="1"/>
</dbReference>
<evidence type="ECO:0000313" key="7">
    <source>
        <dbReference type="EMBL" id="MEA5445027.1"/>
    </source>
</evidence>
<evidence type="ECO:0000256" key="1">
    <source>
        <dbReference type="ARBA" id="ARBA00005417"/>
    </source>
</evidence>
<dbReference type="GO" id="GO:0005524">
    <property type="term" value="F:ATP binding"/>
    <property type="evidence" value="ECO:0007669"/>
    <property type="project" value="UniProtKB-KW"/>
</dbReference>
<dbReference type="InterPro" id="IPR017871">
    <property type="entry name" value="ABC_transporter-like_CS"/>
</dbReference>
<evidence type="ECO:0000313" key="8">
    <source>
        <dbReference type="Proteomes" id="UP001302316"/>
    </source>
</evidence>
<dbReference type="InterPro" id="IPR025302">
    <property type="entry name" value="DrrA1/2-like_C"/>
</dbReference>
<feature type="domain" description="ABC transporter" evidence="6">
    <location>
        <begin position="6"/>
        <end position="235"/>
    </location>
</feature>
<gene>
    <name evidence="7" type="ORF">VCB98_04240</name>
</gene>
<evidence type="ECO:0000256" key="5">
    <source>
        <dbReference type="ARBA" id="ARBA00022840"/>
    </source>
</evidence>
<dbReference type="Pfam" id="PF00005">
    <property type="entry name" value="ABC_tran"/>
    <property type="match status" value="1"/>
</dbReference>
<dbReference type="Pfam" id="PF13732">
    <property type="entry name" value="DrrA1-3_C"/>
    <property type="match status" value="1"/>
</dbReference>
<keyword evidence="8" id="KW-1185">Reference proteome</keyword>
<dbReference type="InterPro" id="IPR027417">
    <property type="entry name" value="P-loop_NTPase"/>
</dbReference>
<keyword evidence="4" id="KW-0547">Nucleotide-binding</keyword>
<dbReference type="Proteomes" id="UP001302316">
    <property type="component" value="Unassembled WGS sequence"/>
</dbReference>
<dbReference type="InterPro" id="IPR050763">
    <property type="entry name" value="ABC_transporter_ATP-binding"/>
</dbReference>
<sequence length="319" mass="35386">MTESILSVEAIRKQYATVTAVDRLNFQIREGEIFALLGPNGAGKTSTVRMLIGITRPDSGRIRYQARAGEQAAITGPELGYLPEERGLYQDQPVLDVLVYFGRLQGLSRRDARGRATQWLERLDLGERATEKLGALSKGNQQKVQLISTILHRPRFAVLDEPFSGLDPVNQERFLDLVRELRAEGMTVLLSAHQMALVERLADNILLMNQGQEAMTGTLESLRHDSGLGTALEVQFRDQPPRELPSLSGVQDSRRLDERRLRLSLASDSDMNELLGALQGLGAIEALHSERPSLHDIYLHAVGEKGPNSEKNDAEEMTA</sequence>
<evidence type="ECO:0000259" key="6">
    <source>
        <dbReference type="PROSITE" id="PS50893"/>
    </source>
</evidence>
<evidence type="ECO:0000256" key="2">
    <source>
        <dbReference type="ARBA" id="ARBA00022448"/>
    </source>
</evidence>
<dbReference type="EMBL" id="JAYGII010000005">
    <property type="protein sequence ID" value="MEA5445027.1"/>
    <property type="molecule type" value="Genomic_DNA"/>
</dbReference>